<gene>
    <name evidence="4" type="ORF">ACFOUW_10640</name>
</gene>
<feature type="domain" description="Fe/B12 periplasmic-binding" evidence="3">
    <location>
        <begin position="52"/>
        <end position="333"/>
    </location>
</feature>
<evidence type="ECO:0000313" key="4">
    <source>
        <dbReference type="EMBL" id="MFC3761298.1"/>
    </source>
</evidence>
<dbReference type="RefSeq" id="WP_239553812.1">
    <property type="nucleotide sequence ID" value="NZ_JAFBCM010000001.1"/>
</dbReference>
<keyword evidence="5" id="KW-1185">Reference proteome</keyword>
<dbReference type="SUPFAM" id="SSF53807">
    <property type="entry name" value="Helical backbone' metal receptor"/>
    <property type="match status" value="1"/>
</dbReference>
<comment type="caution">
    <text evidence="4">The sequence shown here is derived from an EMBL/GenBank/DDBJ whole genome shotgun (WGS) entry which is preliminary data.</text>
</comment>
<dbReference type="PROSITE" id="PS50983">
    <property type="entry name" value="FE_B12_PBP"/>
    <property type="match status" value="1"/>
</dbReference>
<keyword evidence="2" id="KW-0732">Signal</keyword>
<dbReference type="InterPro" id="IPR050902">
    <property type="entry name" value="ABC_Transporter_SBP"/>
</dbReference>
<comment type="similarity">
    <text evidence="1">Belongs to the bacterial solute-binding protein 8 family.</text>
</comment>
<proteinExistence type="inferred from homology"/>
<sequence>MPYRTLAGALMLAVLASACGGPAETSSSPSGAPTVQLDSCGQQLSFEQPPERVVTLDQSSTEILLALGLQDRMAGTSNLKTEIAPEYQAAYAKVPVVAPKIPTAEQLRAATPDFVIGSFTDYYTKDRVGTRAELSELGLPSYVSAVDCPQDNKTGMTPFDLLFADYESFGRVFGVEDRASKLVKDQRAVVEQASATKPKVTDTPTVVWIYSVFNGLPYVAGATSLPAEMSRLVGAKNAFDDIDEDWPEASWEQIAQRDPDFIVLGDLPKRGAKGDSAADKLQLMKEHPTVSQLSAVRENKVLQMPGIELDPSVRTVHSLGLLVDGMRDLGYVR</sequence>
<feature type="signal peptide" evidence="2">
    <location>
        <begin position="1"/>
        <end position="18"/>
    </location>
</feature>
<reference evidence="5" key="1">
    <citation type="journal article" date="2019" name="Int. J. Syst. Evol. Microbiol.">
        <title>The Global Catalogue of Microorganisms (GCM) 10K type strain sequencing project: providing services to taxonomists for standard genome sequencing and annotation.</title>
        <authorList>
            <consortium name="The Broad Institute Genomics Platform"/>
            <consortium name="The Broad Institute Genome Sequencing Center for Infectious Disease"/>
            <person name="Wu L."/>
            <person name="Ma J."/>
        </authorList>
    </citation>
    <scope>NUCLEOTIDE SEQUENCE [LARGE SCALE GENOMIC DNA]</scope>
    <source>
        <strain evidence="5">CGMCC 4.7241</strain>
    </source>
</reference>
<dbReference type="Pfam" id="PF01497">
    <property type="entry name" value="Peripla_BP_2"/>
    <property type="match status" value="1"/>
</dbReference>
<dbReference type="InterPro" id="IPR002491">
    <property type="entry name" value="ABC_transptr_periplasmic_BD"/>
</dbReference>
<dbReference type="Gene3D" id="3.40.50.1980">
    <property type="entry name" value="Nitrogenase molybdenum iron protein domain"/>
    <property type="match status" value="2"/>
</dbReference>
<protein>
    <submittedName>
        <fullName evidence="4">ABC transporter substrate-binding protein</fullName>
    </submittedName>
</protein>
<feature type="chain" id="PRO_5045888089" evidence="2">
    <location>
        <begin position="19"/>
        <end position="333"/>
    </location>
</feature>
<evidence type="ECO:0000256" key="2">
    <source>
        <dbReference type="SAM" id="SignalP"/>
    </source>
</evidence>
<dbReference type="EMBL" id="JBHRZH010000006">
    <property type="protein sequence ID" value="MFC3761298.1"/>
    <property type="molecule type" value="Genomic_DNA"/>
</dbReference>
<dbReference type="PANTHER" id="PTHR30535:SF7">
    <property type="entry name" value="IRON(III) DICITRATE-BINDING PROTEIN"/>
    <property type="match status" value="1"/>
</dbReference>
<organism evidence="4 5">
    <name type="scientific">Tenggerimyces flavus</name>
    <dbReference type="NCBI Taxonomy" id="1708749"/>
    <lineage>
        <taxon>Bacteria</taxon>
        <taxon>Bacillati</taxon>
        <taxon>Actinomycetota</taxon>
        <taxon>Actinomycetes</taxon>
        <taxon>Propionibacteriales</taxon>
        <taxon>Nocardioidaceae</taxon>
        <taxon>Tenggerimyces</taxon>
    </lineage>
</organism>
<evidence type="ECO:0000256" key="1">
    <source>
        <dbReference type="ARBA" id="ARBA00008814"/>
    </source>
</evidence>
<evidence type="ECO:0000313" key="5">
    <source>
        <dbReference type="Proteomes" id="UP001595699"/>
    </source>
</evidence>
<dbReference type="PANTHER" id="PTHR30535">
    <property type="entry name" value="VITAMIN B12-BINDING PROTEIN"/>
    <property type="match status" value="1"/>
</dbReference>
<dbReference type="Proteomes" id="UP001595699">
    <property type="component" value="Unassembled WGS sequence"/>
</dbReference>
<evidence type="ECO:0000259" key="3">
    <source>
        <dbReference type="PROSITE" id="PS50983"/>
    </source>
</evidence>
<dbReference type="PROSITE" id="PS51257">
    <property type="entry name" value="PROKAR_LIPOPROTEIN"/>
    <property type="match status" value="1"/>
</dbReference>
<name>A0ABV7Y963_9ACTN</name>
<accession>A0ABV7Y963</accession>